<dbReference type="Gene3D" id="3.30.460.10">
    <property type="entry name" value="Beta Polymerase, domain 2"/>
    <property type="match status" value="1"/>
</dbReference>
<keyword evidence="1" id="KW-0808">Transferase</keyword>
<evidence type="ECO:0000313" key="2">
    <source>
        <dbReference type="Proteomes" id="UP000184184"/>
    </source>
</evidence>
<proteinExistence type="predicted"/>
<evidence type="ECO:0000313" key="1">
    <source>
        <dbReference type="EMBL" id="SHM44188.1"/>
    </source>
</evidence>
<protein>
    <submittedName>
        <fullName evidence="1">GrpB domain, predicted nucleotidyltransferase, UPF0157 family</fullName>
    </submittedName>
</protein>
<name>A0A1M7IU93_9BACI</name>
<sequence length="172" mass="20258">MTQTTVTICDYNPEWKDKFNDEKEKIISLLGKQVIGIEHIGSTSIKGLAAKPIIDILIGVEDIEDVERFVNPLKTVEYEYVPKPEWGDRRFFRKGTWGKGTVHIHICEINSKEWKEKLLFRDYFRKHPEIAQEYEYLKKSLAATYKNDRHTYTNKKAPFIQHVIEKAKTDKK</sequence>
<dbReference type="PANTHER" id="PTHR34822">
    <property type="entry name" value="GRPB DOMAIN PROTEIN (AFU_ORTHOLOGUE AFUA_1G01530)"/>
    <property type="match status" value="1"/>
</dbReference>
<dbReference type="InterPro" id="IPR043519">
    <property type="entry name" value="NT_sf"/>
</dbReference>
<dbReference type="RefSeq" id="WP_073198736.1">
    <property type="nucleotide sequence ID" value="NZ_FRCZ01000001.1"/>
</dbReference>
<reference evidence="1 2" key="1">
    <citation type="submission" date="2016-11" db="EMBL/GenBank/DDBJ databases">
        <authorList>
            <person name="Jaros S."/>
            <person name="Januszkiewicz K."/>
            <person name="Wedrychowicz H."/>
        </authorList>
    </citation>
    <scope>NUCLEOTIDE SEQUENCE [LARGE SCALE GENOMIC DNA]</scope>
    <source>
        <strain evidence="1 2">CGMCC 1.10681</strain>
    </source>
</reference>
<dbReference type="OrthoDB" id="9799092at2"/>
<dbReference type="AlphaFoldDB" id="A0A1M7IU93"/>
<keyword evidence="2" id="KW-1185">Reference proteome</keyword>
<gene>
    <name evidence="1" type="ORF">SAMN05216179_0151</name>
</gene>
<dbReference type="EMBL" id="FRCZ01000001">
    <property type="protein sequence ID" value="SHM44188.1"/>
    <property type="molecule type" value="Genomic_DNA"/>
</dbReference>
<dbReference type="InterPro" id="IPR007344">
    <property type="entry name" value="GrpB/CoaE"/>
</dbReference>
<dbReference type="Proteomes" id="UP000184184">
    <property type="component" value="Unassembled WGS sequence"/>
</dbReference>
<dbReference type="SUPFAM" id="SSF81301">
    <property type="entry name" value="Nucleotidyltransferase"/>
    <property type="match status" value="1"/>
</dbReference>
<accession>A0A1M7IU93</accession>
<dbReference type="STRING" id="1027249.SAMN05216179_0151"/>
<dbReference type="GO" id="GO:0016740">
    <property type="term" value="F:transferase activity"/>
    <property type="evidence" value="ECO:0007669"/>
    <property type="project" value="UniProtKB-KW"/>
</dbReference>
<dbReference type="Pfam" id="PF04229">
    <property type="entry name" value="GrpB"/>
    <property type="match status" value="1"/>
</dbReference>
<dbReference type="PANTHER" id="PTHR34822:SF1">
    <property type="entry name" value="GRPB FAMILY PROTEIN"/>
    <property type="match status" value="1"/>
</dbReference>
<organism evidence="1 2">
    <name type="scientific">Gracilibacillus kekensis</name>
    <dbReference type="NCBI Taxonomy" id="1027249"/>
    <lineage>
        <taxon>Bacteria</taxon>
        <taxon>Bacillati</taxon>
        <taxon>Bacillota</taxon>
        <taxon>Bacilli</taxon>
        <taxon>Bacillales</taxon>
        <taxon>Bacillaceae</taxon>
        <taxon>Gracilibacillus</taxon>
    </lineage>
</organism>